<dbReference type="GO" id="GO:0006003">
    <property type="term" value="P:fructose 2,6-bisphosphate metabolic process"/>
    <property type="evidence" value="ECO:0007669"/>
    <property type="project" value="InterPro"/>
</dbReference>
<evidence type="ECO:0000313" key="2">
    <source>
        <dbReference type="Proteomes" id="UP000734854"/>
    </source>
</evidence>
<organism evidence="1 2">
    <name type="scientific">Zingiber officinale</name>
    <name type="common">Ginger</name>
    <name type="synonym">Amomum zingiber</name>
    <dbReference type="NCBI Taxonomy" id="94328"/>
    <lineage>
        <taxon>Eukaryota</taxon>
        <taxon>Viridiplantae</taxon>
        <taxon>Streptophyta</taxon>
        <taxon>Embryophyta</taxon>
        <taxon>Tracheophyta</taxon>
        <taxon>Spermatophyta</taxon>
        <taxon>Magnoliopsida</taxon>
        <taxon>Liliopsida</taxon>
        <taxon>Zingiberales</taxon>
        <taxon>Zingiberaceae</taxon>
        <taxon>Zingiber</taxon>
    </lineage>
</organism>
<dbReference type="GO" id="GO:0005524">
    <property type="term" value="F:ATP binding"/>
    <property type="evidence" value="ECO:0007669"/>
    <property type="project" value="InterPro"/>
</dbReference>
<dbReference type="Pfam" id="PF00300">
    <property type="entry name" value="His_Phos_1"/>
    <property type="match status" value="1"/>
</dbReference>
<sequence>MFVLFIRLKFINASISTRYRYVYAFRLEPVIIELERQRAPVVVISHQAVLRALYAYFADRPLKEVPHIEVPLHTIIEIQMGVTGVQEKRYKLMD</sequence>
<dbReference type="GO" id="GO:0003873">
    <property type="term" value="F:6-phosphofructo-2-kinase activity"/>
    <property type="evidence" value="ECO:0007669"/>
    <property type="project" value="TreeGrafter"/>
</dbReference>
<dbReference type="InterPro" id="IPR029033">
    <property type="entry name" value="His_PPase_superfam"/>
</dbReference>
<gene>
    <name evidence="1" type="ORF">ZIOFF_050057</name>
</gene>
<dbReference type="GO" id="GO:0004331">
    <property type="term" value="F:fructose-2,6-bisphosphate 2-phosphatase activity"/>
    <property type="evidence" value="ECO:0007669"/>
    <property type="project" value="TreeGrafter"/>
</dbReference>
<dbReference type="PANTHER" id="PTHR10606:SF44">
    <property type="entry name" value="6-PHOSPHOFRUCTO 2-KINASE_FRUCTOSE 2,6-BISPHOSPHATASE LONG FORM"/>
    <property type="match status" value="1"/>
</dbReference>
<dbReference type="InterPro" id="IPR003094">
    <property type="entry name" value="6Pfruct_kin"/>
</dbReference>
<dbReference type="PANTHER" id="PTHR10606">
    <property type="entry name" value="6-PHOSPHOFRUCTO-2-KINASE/FRUCTOSE-2,6-BISPHOSPHATASE"/>
    <property type="match status" value="1"/>
</dbReference>
<evidence type="ECO:0008006" key="3">
    <source>
        <dbReference type="Google" id="ProtNLM"/>
    </source>
</evidence>
<accession>A0A8J5KLR8</accession>
<keyword evidence="2" id="KW-1185">Reference proteome</keyword>
<dbReference type="InterPro" id="IPR013078">
    <property type="entry name" value="His_Pase_superF_clade-1"/>
</dbReference>
<protein>
    <recommendedName>
        <fullName evidence="3">Fructose-2,6-bisphosphatase</fullName>
    </recommendedName>
</protein>
<proteinExistence type="predicted"/>
<dbReference type="AlphaFoldDB" id="A0A8J5KLR8"/>
<dbReference type="GO" id="GO:0005829">
    <property type="term" value="C:cytosol"/>
    <property type="evidence" value="ECO:0007669"/>
    <property type="project" value="TreeGrafter"/>
</dbReference>
<name>A0A8J5KLR8_ZINOF</name>
<dbReference type="EMBL" id="JACMSC010000014">
    <property type="protein sequence ID" value="KAG6488806.1"/>
    <property type="molecule type" value="Genomic_DNA"/>
</dbReference>
<comment type="caution">
    <text evidence="1">The sequence shown here is derived from an EMBL/GenBank/DDBJ whole genome shotgun (WGS) entry which is preliminary data.</text>
</comment>
<reference evidence="1 2" key="1">
    <citation type="submission" date="2020-08" db="EMBL/GenBank/DDBJ databases">
        <title>Plant Genome Project.</title>
        <authorList>
            <person name="Zhang R.-G."/>
        </authorList>
    </citation>
    <scope>NUCLEOTIDE SEQUENCE [LARGE SCALE GENOMIC DNA]</scope>
    <source>
        <tissue evidence="1">Rhizome</tissue>
    </source>
</reference>
<dbReference type="Gene3D" id="3.40.50.1240">
    <property type="entry name" value="Phosphoglycerate mutase-like"/>
    <property type="match status" value="1"/>
</dbReference>
<dbReference type="SUPFAM" id="SSF53254">
    <property type="entry name" value="Phosphoglycerate mutase-like"/>
    <property type="match status" value="1"/>
</dbReference>
<dbReference type="Proteomes" id="UP000734854">
    <property type="component" value="Unassembled WGS sequence"/>
</dbReference>
<evidence type="ECO:0000313" key="1">
    <source>
        <dbReference type="EMBL" id="KAG6488806.1"/>
    </source>
</evidence>